<evidence type="ECO:0000313" key="5">
    <source>
        <dbReference type="Proteomes" id="UP000792457"/>
    </source>
</evidence>
<dbReference type="OrthoDB" id="5977486at2759"/>
<dbReference type="AlphaFoldDB" id="A0A8K0P2G0"/>
<feature type="domain" description="INO80 complex subunit E N-terminal" evidence="3">
    <location>
        <begin position="21"/>
        <end position="68"/>
    </location>
</feature>
<evidence type="ECO:0000256" key="1">
    <source>
        <dbReference type="SAM" id="Coils"/>
    </source>
</evidence>
<reference evidence="4" key="1">
    <citation type="submission" date="2013-04" db="EMBL/GenBank/DDBJ databases">
        <authorList>
            <person name="Qu J."/>
            <person name="Murali S.C."/>
            <person name="Bandaranaike D."/>
            <person name="Bellair M."/>
            <person name="Blankenburg K."/>
            <person name="Chao H."/>
            <person name="Dinh H."/>
            <person name="Doddapaneni H."/>
            <person name="Downs B."/>
            <person name="Dugan-Rocha S."/>
            <person name="Elkadiri S."/>
            <person name="Gnanaolivu R.D."/>
            <person name="Hernandez B."/>
            <person name="Javaid M."/>
            <person name="Jayaseelan J.C."/>
            <person name="Lee S."/>
            <person name="Li M."/>
            <person name="Ming W."/>
            <person name="Munidasa M."/>
            <person name="Muniz J."/>
            <person name="Nguyen L."/>
            <person name="Ongeri F."/>
            <person name="Osuji N."/>
            <person name="Pu L.-L."/>
            <person name="Puazo M."/>
            <person name="Qu C."/>
            <person name="Quiroz J."/>
            <person name="Raj R."/>
            <person name="Weissenberger G."/>
            <person name="Xin Y."/>
            <person name="Zou X."/>
            <person name="Han Y."/>
            <person name="Richards S."/>
            <person name="Worley K."/>
            <person name="Muzny D."/>
            <person name="Gibbs R."/>
        </authorList>
    </citation>
    <scope>NUCLEOTIDE SEQUENCE</scope>
    <source>
        <strain evidence="4">Sampled in the wild</strain>
    </source>
</reference>
<organism evidence="4 5">
    <name type="scientific">Ladona fulva</name>
    <name type="common">Scarce chaser dragonfly</name>
    <name type="synonym">Libellula fulva</name>
    <dbReference type="NCBI Taxonomy" id="123851"/>
    <lineage>
        <taxon>Eukaryota</taxon>
        <taxon>Metazoa</taxon>
        <taxon>Ecdysozoa</taxon>
        <taxon>Arthropoda</taxon>
        <taxon>Hexapoda</taxon>
        <taxon>Insecta</taxon>
        <taxon>Pterygota</taxon>
        <taxon>Palaeoptera</taxon>
        <taxon>Odonata</taxon>
        <taxon>Epiprocta</taxon>
        <taxon>Anisoptera</taxon>
        <taxon>Libelluloidea</taxon>
        <taxon>Libellulidae</taxon>
        <taxon>Ladona</taxon>
    </lineage>
</organism>
<feature type="compositionally biased region" description="Basic residues" evidence="2">
    <location>
        <begin position="145"/>
        <end position="157"/>
    </location>
</feature>
<dbReference type="PANTHER" id="PTHR21812:SF1">
    <property type="entry name" value="INO80 COMPLEX SUBUNIT E"/>
    <property type="match status" value="1"/>
</dbReference>
<gene>
    <name evidence="4" type="ORF">J437_LFUL010109</name>
</gene>
<keyword evidence="1" id="KW-0175">Coiled coil</keyword>
<dbReference type="Pfam" id="PF24237">
    <property type="entry name" value="INO80E"/>
    <property type="match status" value="1"/>
</dbReference>
<dbReference type="GO" id="GO:0006338">
    <property type="term" value="P:chromatin remodeling"/>
    <property type="evidence" value="ECO:0007669"/>
    <property type="project" value="InterPro"/>
</dbReference>
<feature type="non-terminal residue" evidence="4">
    <location>
        <position position="248"/>
    </location>
</feature>
<feature type="region of interest" description="Disordered" evidence="2">
    <location>
        <begin position="75"/>
        <end position="177"/>
    </location>
</feature>
<name>A0A8K0P2G0_LADFU</name>
<sequence length="248" mass="27299">MNESKLIMVTNTDEVLGECSNYKVLYRNLKRKLKFLIYENECFREELRSAQQRLLKAGRDCSFLLDRLLQYEKVELSSSDSEETESSDDGGGGNVSGTSGNISCLDPIRYEPSGKRRKTDGHNSHHGNVSSVAAHSVSRPIASTAKRKRPPTSRASKHSSGAGSLNTSTPTTSSSMNPLHQVLMPRLHPTSVASNASASCMMADGHMTPEEVERHLESRQCQSYLELVPEKAPPTVPTEMFSNEPSLD</sequence>
<feature type="coiled-coil region" evidence="1">
    <location>
        <begin position="26"/>
        <end position="53"/>
    </location>
</feature>
<dbReference type="GO" id="GO:0031011">
    <property type="term" value="C:Ino80 complex"/>
    <property type="evidence" value="ECO:0007669"/>
    <property type="project" value="InterPro"/>
</dbReference>
<dbReference type="PANTHER" id="PTHR21812">
    <property type="entry name" value="INO80 COMPLEX SUBUNIT E"/>
    <property type="match status" value="1"/>
</dbReference>
<evidence type="ECO:0000313" key="4">
    <source>
        <dbReference type="EMBL" id="KAG8231111.1"/>
    </source>
</evidence>
<dbReference type="EMBL" id="KZ308533">
    <property type="protein sequence ID" value="KAG8231111.1"/>
    <property type="molecule type" value="Genomic_DNA"/>
</dbReference>
<comment type="caution">
    <text evidence="4">The sequence shown here is derived from an EMBL/GenBank/DDBJ whole genome shotgun (WGS) entry which is preliminary data.</text>
</comment>
<dbReference type="InterPro" id="IPR056515">
    <property type="entry name" value="INO80E_N"/>
</dbReference>
<accession>A0A8K0P2G0</accession>
<keyword evidence="5" id="KW-1185">Reference proteome</keyword>
<protein>
    <recommendedName>
        <fullName evidence="3">INO80 complex subunit E N-terminal domain-containing protein</fullName>
    </recommendedName>
</protein>
<dbReference type="InterPro" id="IPR026678">
    <property type="entry name" value="INO80E"/>
</dbReference>
<feature type="region of interest" description="Disordered" evidence="2">
    <location>
        <begin position="226"/>
        <end position="248"/>
    </location>
</feature>
<evidence type="ECO:0000256" key="2">
    <source>
        <dbReference type="SAM" id="MobiDB-lite"/>
    </source>
</evidence>
<reference evidence="4" key="2">
    <citation type="submission" date="2017-10" db="EMBL/GenBank/DDBJ databases">
        <title>Ladona fulva Genome sequencing and assembly.</title>
        <authorList>
            <person name="Murali S."/>
            <person name="Richards S."/>
            <person name="Bandaranaike D."/>
            <person name="Bellair M."/>
            <person name="Blankenburg K."/>
            <person name="Chao H."/>
            <person name="Dinh H."/>
            <person name="Doddapaneni H."/>
            <person name="Dugan-Rocha S."/>
            <person name="Elkadiri S."/>
            <person name="Gnanaolivu R."/>
            <person name="Hernandez B."/>
            <person name="Skinner E."/>
            <person name="Javaid M."/>
            <person name="Lee S."/>
            <person name="Li M."/>
            <person name="Ming W."/>
            <person name="Munidasa M."/>
            <person name="Muniz J."/>
            <person name="Nguyen L."/>
            <person name="Hughes D."/>
            <person name="Osuji N."/>
            <person name="Pu L.-L."/>
            <person name="Puazo M."/>
            <person name="Qu C."/>
            <person name="Quiroz J."/>
            <person name="Raj R."/>
            <person name="Weissenberger G."/>
            <person name="Xin Y."/>
            <person name="Zou X."/>
            <person name="Han Y."/>
            <person name="Worley K."/>
            <person name="Muzny D."/>
            <person name="Gibbs R."/>
        </authorList>
    </citation>
    <scope>NUCLEOTIDE SEQUENCE</scope>
    <source>
        <strain evidence="4">Sampled in the wild</strain>
    </source>
</reference>
<dbReference type="Proteomes" id="UP000792457">
    <property type="component" value="Unassembled WGS sequence"/>
</dbReference>
<proteinExistence type="predicted"/>
<evidence type="ECO:0000259" key="3">
    <source>
        <dbReference type="Pfam" id="PF24237"/>
    </source>
</evidence>